<evidence type="ECO:0000256" key="4">
    <source>
        <dbReference type="SAM" id="Phobius"/>
    </source>
</evidence>
<sequence length="542" mass="56332">MTIQNLKIGARLGLAFAAVLALAAMLTVVGTLRLQQVVSATADMDGVVRKTRLADRWQADTRINRALVEARLRAVDADDRKRIDAKMKENSADITDIAKQLQGDVASAESKALLAKLDERRATYTAARKKLFALQEGGAADAAAIERAAAAEMNPALAAYEAAANDLAEHQKQRFDEAKARVEDLAASGRLLLGSVGVVAMLLGALLAWWLSRSITGPLRRAVALANAVADGDLSTRIEAVGGDETGELMTALQTMNANLNTLVTRVRSGADTIATAATEVATGNHDLSARTEAQAGALEESASSMEELTSTVRQNADNAQQGNQMAVSATEVAVRGGNVVAQVVATMGAIDASSKKIVDIIGVIDGIAFQTNILALNAAVEAARAGEQGRGFAVVAGEVRTLAQRSAAAAKEIKALIDDSVDKVATGSRLVGEAGTTMQDVVTSVRRVSDIMAEISSASSEQSAGIEQVSSAILQMDHVTQQNAALVEEAAAATESMQDQARSLADAVSVFKLDNAAAPAATRTARTVARPRPALAGGKAF</sequence>
<dbReference type="CDD" id="cd11386">
    <property type="entry name" value="MCP_signal"/>
    <property type="match status" value="1"/>
</dbReference>
<dbReference type="PROSITE" id="PS50111">
    <property type="entry name" value="CHEMOTAXIS_TRANSDUC_2"/>
    <property type="match status" value="1"/>
</dbReference>
<keyword evidence="4" id="KW-0472">Membrane</keyword>
<dbReference type="InterPro" id="IPR047347">
    <property type="entry name" value="YvaQ-like_sensor"/>
</dbReference>
<dbReference type="Pfam" id="PF00672">
    <property type="entry name" value="HAMP"/>
    <property type="match status" value="1"/>
</dbReference>
<dbReference type="InterPro" id="IPR004090">
    <property type="entry name" value="Chemotax_Me-accpt_rcpt"/>
</dbReference>
<feature type="transmembrane region" description="Helical" evidence="4">
    <location>
        <begin position="191"/>
        <end position="211"/>
    </location>
</feature>
<dbReference type="PANTHER" id="PTHR43531">
    <property type="entry name" value="PROTEIN ICFG"/>
    <property type="match status" value="1"/>
</dbReference>
<dbReference type="PROSITE" id="PS50885">
    <property type="entry name" value="HAMP"/>
    <property type="match status" value="1"/>
</dbReference>
<keyword evidence="1" id="KW-0488">Methylation</keyword>
<dbReference type="CDD" id="cd19411">
    <property type="entry name" value="MCP2201-like_sensor"/>
    <property type="match status" value="1"/>
</dbReference>
<dbReference type="InterPro" id="IPR003660">
    <property type="entry name" value="HAMP_dom"/>
</dbReference>
<dbReference type="Pfam" id="PF12729">
    <property type="entry name" value="4HB_MCP_1"/>
    <property type="match status" value="1"/>
</dbReference>
<dbReference type="EMBL" id="JANUGW010000019">
    <property type="protein sequence ID" value="MCS0584186.1"/>
    <property type="molecule type" value="Genomic_DNA"/>
</dbReference>
<dbReference type="InterPro" id="IPR004089">
    <property type="entry name" value="MCPsignal_dom"/>
</dbReference>
<evidence type="ECO:0000259" key="5">
    <source>
        <dbReference type="PROSITE" id="PS50111"/>
    </source>
</evidence>
<name>A0ABT1ZW64_9BURK</name>
<evidence type="ECO:0000259" key="6">
    <source>
        <dbReference type="PROSITE" id="PS50885"/>
    </source>
</evidence>
<evidence type="ECO:0000313" key="8">
    <source>
        <dbReference type="Proteomes" id="UP001204151"/>
    </source>
</evidence>
<keyword evidence="3" id="KW-0807">Transducer</keyword>
<keyword evidence="4" id="KW-0812">Transmembrane</keyword>
<feature type="domain" description="HAMP" evidence="6">
    <location>
        <begin position="213"/>
        <end position="265"/>
    </location>
</feature>
<dbReference type="Gene3D" id="1.10.287.950">
    <property type="entry name" value="Methyl-accepting chemotaxis protein"/>
    <property type="match status" value="1"/>
</dbReference>
<organism evidence="7 8">
    <name type="scientific">Massilia pinisoli</name>
    <dbReference type="NCBI Taxonomy" id="1772194"/>
    <lineage>
        <taxon>Bacteria</taxon>
        <taxon>Pseudomonadati</taxon>
        <taxon>Pseudomonadota</taxon>
        <taxon>Betaproteobacteria</taxon>
        <taxon>Burkholderiales</taxon>
        <taxon>Oxalobacteraceae</taxon>
        <taxon>Telluria group</taxon>
        <taxon>Massilia</taxon>
    </lineage>
</organism>
<reference evidence="7 8" key="1">
    <citation type="submission" date="2022-08" db="EMBL/GenBank/DDBJ databases">
        <title>Reclassification of Massilia species as members of the genera Telluria, Duganella, Pseudoduganella, Mokoshia gen. nov. and Zemynaea gen. nov. using orthogonal and non-orthogonal genome-based approaches.</title>
        <authorList>
            <person name="Bowman J.P."/>
        </authorList>
    </citation>
    <scope>NUCLEOTIDE SEQUENCE [LARGE SCALE GENOMIC DNA]</scope>
    <source>
        <strain evidence="7 8">JCM 31316</strain>
    </source>
</reference>
<evidence type="ECO:0000256" key="1">
    <source>
        <dbReference type="ARBA" id="ARBA00022481"/>
    </source>
</evidence>
<dbReference type="Proteomes" id="UP001204151">
    <property type="component" value="Unassembled WGS sequence"/>
</dbReference>
<dbReference type="Pfam" id="PF00015">
    <property type="entry name" value="MCPsignal"/>
    <property type="match status" value="1"/>
</dbReference>
<comment type="caution">
    <text evidence="7">The sequence shown here is derived from an EMBL/GenBank/DDBJ whole genome shotgun (WGS) entry which is preliminary data.</text>
</comment>
<dbReference type="SUPFAM" id="SSF58104">
    <property type="entry name" value="Methyl-accepting chemotaxis protein (MCP) signaling domain"/>
    <property type="match status" value="1"/>
</dbReference>
<dbReference type="CDD" id="cd06225">
    <property type="entry name" value="HAMP"/>
    <property type="match status" value="1"/>
</dbReference>
<accession>A0ABT1ZW64</accession>
<evidence type="ECO:0000256" key="3">
    <source>
        <dbReference type="PROSITE-ProRule" id="PRU00284"/>
    </source>
</evidence>
<dbReference type="PRINTS" id="PR00260">
    <property type="entry name" value="CHEMTRNSDUCR"/>
</dbReference>
<comment type="similarity">
    <text evidence="2">Belongs to the methyl-accepting chemotaxis (MCP) protein family.</text>
</comment>
<keyword evidence="8" id="KW-1185">Reference proteome</keyword>
<dbReference type="InterPro" id="IPR024478">
    <property type="entry name" value="HlyB_4HB_MCP"/>
</dbReference>
<dbReference type="PANTHER" id="PTHR43531:SF14">
    <property type="entry name" value="METHYL-ACCEPTING CHEMOTAXIS PROTEIN I-RELATED"/>
    <property type="match status" value="1"/>
</dbReference>
<evidence type="ECO:0000313" key="7">
    <source>
        <dbReference type="EMBL" id="MCS0584186.1"/>
    </source>
</evidence>
<dbReference type="SMART" id="SM00283">
    <property type="entry name" value="MA"/>
    <property type="match status" value="1"/>
</dbReference>
<dbReference type="SMART" id="SM00304">
    <property type="entry name" value="HAMP"/>
    <property type="match status" value="1"/>
</dbReference>
<proteinExistence type="inferred from homology"/>
<keyword evidence="4" id="KW-1133">Transmembrane helix</keyword>
<dbReference type="RefSeq" id="WP_258818750.1">
    <property type="nucleotide sequence ID" value="NZ_JANUGW010000019.1"/>
</dbReference>
<feature type="transmembrane region" description="Helical" evidence="4">
    <location>
        <begin position="12"/>
        <end position="34"/>
    </location>
</feature>
<feature type="domain" description="Methyl-accepting transducer" evidence="5">
    <location>
        <begin position="270"/>
        <end position="499"/>
    </location>
</feature>
<dbReference type="Gene3D" id="6.10.340.10">
    <property type="match status" value="1"/>
</dbReference>
<protein>
    <submittedName>
        <fullName evidence="7">Methyl-accepting chemotaxis protein</fullName>
    </submittedName>
</protein>
<evidence type="ECO:0000256" key="2">
    <source>
        <dbReference type="ARBA" id="ARBA00029447"/>
    </source>
</evidence>
<dbReference type="InterPro" id="IPR051310">
    <property type="entry name" value="MCP_chemotaxis"/>
</dbReference>
<gene>
    <name evidence="7" type="ORF">NX784_21535</name>
</gene>